<dbReference type="PANTHER" id="PTHR21310:SF48">
    <property type="entry name" value="AMINOGLYCOSIDE PHOSPHOTRANSFERASE DOMAIN-CONTAINING PROTEIN"/>
    <property type="match status" value="1"/>
</dbReference>
<keyword evidence="2" id="KW-0808">Transferase</keyword>
<proteinExistence type="predicted"/>
<reference evidence="2" key="1">
    <citation type="journal article" date="2021" name="IMA Fungus">
        <title>Genomic characterization of three marine fungi, including Emericellopsis atlantica sp. nov. with signatures of a generalist lifestyle and marine biomass degradation.</title>
        <authorList>
            <person name="Hagestad O.C."/>
            <person name="Hou L."/>
            <person name="Andersen J.H."/>
            <person name="Hansen E.H."/>
            <person name="Altermark B."/>
            <person name="Li C."/>
            <person name="Kuhnert E."/>
            <person name="Cox R.J."/>
            <person name="Crous P.W."/>
            <person name="Spatafora J.W."/>
            <person name="Lail K."/>
            <person name="Amirebrahimi M."/>
            <person name="Lipzen A."/>
            <person name="Pangilinan J."/>
            <person name="Andreopoulos W."/>
            <person name="Hayes R.D."/>
            <person name="Ng V."/>
            <person name="Grigoriev I.V."/>
            <person name="Jackson S.A."/>
            <person name="Sutton T.D.S."/>
            <person name="Dobson A.D.W."/>
            <person name="Rama T."/>
        </authorList>
    </citation>
    <scope>NUCLEOTIDE SEQUENCE</scope>
    <source>
        <strain evidence="2">TRa3180A</strain>
    </source>
</reference>
<dbReference type="InterPro" id="IPR002575">
    <property type="entry name" value="Aminoglycoside_PTrfase"/>
</dbReference>
<dbReference type="CDD" id="cd05120">
    <property type="entry name" value="APH_ChoK_like"/>
    <property type="match status" value="1"/>
</dbReference>
<organism evidence="2 3">
    <name type="scientific">Calycina marina</name>
    <dbReference type="NCBI Taxonomy" id="1763456"/>
    <lineage>
        <taxon>Eukaryota</taxon>
        <taxon>Fungi</taxon>
        <taxon>Dikarya</taxon>
        <taxon>Ascomycota</taxon>
        <taxon>Pezizomycotina</taxon>
        <taxon>Leotiomycetes</taxon>
        <taxon>Helotiales</taxon>
        <taxon>Pezizellaceae</taxon>
        <taxon>Calycina</taxon>
    </lineage>
</organism>
<dbReference type="EMBL" id="MU254188">
    <property type="protein sequence ID" value="KAG9241587.1"/>
    <property type="molecule type" value="Genomic_DNA"/>
</dbReference>
<dbReference type="Proteomes" id="UP000887226">
    <property type="component" value="Unassembled WGS sequence"/>
</dbReference>
<evidence type="ECO:0000259" key="1">
    <source>
        <dbReference type="Pfam" id="PF01636"/>
    </source>
</evidence>
<dbReference type="OrthoDB" id="2906425at2759"/>
<name>A0A9P8CCF0_9HELO</name>
<sequence>MTSFYPLPFFATSDRLPAPLPTIEAIITSPDVVQESTGRRVVRVGHHFLVKYGLNVTLIEGENMLFVGQYSSIPIPHVYAIYADNHTRVNYIVMENVEGQSLASCWTTLSTTAKTAVAERLRDVFDQLRNLPCPGYFGSLGNRPLEDSMFWTPDDATTTVINGSFETESQLNEAMVRKYLYNNMPPQKAEFYRRILPLVLKDHNPVFSHADVQRKNIMMRNDGGLVIIDWETAGWYPSYWEYTLAIFTCGRWDDDWHVWVPRILDEYPNEYAWMDMLRRELWS</sequence>
<evidence type="ECO:0000313" key="3">
    <source>
        <dbReference type="Proteomes" id="UP000887226"/>
    </source>
</evidence>
<gene>
    <name evidence="2" type="ORF">BJ878DRAFT_220754</name>
</gene>
<comment type="caution">
    <text evidence="2">The sequence shown here is derived from an EMBL/GenBank/DDBJ whole genome shotgun (WGS) entry which is preliminary data.</text>
</comment>
<keyword evidence="2" id="KW-0418">Kinase</keyword>
<dbReference type="GO" id="GO:0016301">
    <property type="term" value="F:kinase activity"/>
    <property type="evidence" value="ECO:0007669"/>
    <property type="project" value="UniProtKB-KW"/>
</dbReference>
<dbReference type="Gene3D" id="3.90.1200.10">
    <property type="match status" value="1"/>
</dbReference>
<keyword evidence="3" id="KW-1185">Reference proteome</keyword>
<dbReference type="PANTHER" id="PTHR21310">
    <property type="entry name" value="AMINOGLYCOSIDE PHOSPHOTRANSFERASE-RELATED-RELATED"/>
    <property type="match status" value="1"/>
</dbReference>
<protein>
    <submittedName>
        <fullName evidence="2">Kinase-like domain-containing protein</fullName>
    </submittedName>
</protein>
<evidence type="ECO:0000313" key="2">
    <source>
        <dbReference type="EMBL" id="KAG9241587.1"/>
    </source>
</evidence>
<dbReference type="AlphaFoldDB" id="A0A9P8CCF0"/>
<feature type="domain" description="Aminoglycoside phosphotransferase" evidence="1">
    <location>
        <begin position="73"/>
        <end position="267"/>
    </location>
</feature>
<accession>A0A9P8CCF0</accession>
<dbReference type="InterPro" id="IPR011009">
    <property type="entry name" value="Kinase-like_dom_sf"/>
</dbReference>
<dbReference type="SUPFAM" id="SSF56112">
    <property type="entry name" value="Protein kinase-like (PK-like)"/>
    <property type="match status" value="1"/>
</dbReference>
<dbReference type="Pfam" id="PF01636">
    <property type="entry name" value="APH"/>
    <property type="match status" value="1"/>
</dbReference>
<dbReference type="InterPro" id="IPR051678">
    <property type="entry name" value="AGP_Transferase"/>
</dbReference>